<dbReference type="Proteomes" id="UP000712007">
    <property type="component" value="Unassembled WGS sequence"/>
</dbReference>
<protein>
    <submittedName>
        <fullName evidence="1">Uncharacterized protein</fullName>
    </submittedName>
</protein>
<proteinExistence type="predicted"/>
<reference evidence="1" key="1">
    <citation type="submission" date="2020-10" db="EMBL/GenBank/DDBJ databases">
        <authorList>
            <person name="Gilroy R."/>
        </authorList>
    </citation>
    <scope>NUCLEOTIDE SEQUENCE</scope>
    <source>
        <strain evidence="1">3924</strain>
    </source>
</reference>
<dbReference type="Gene3D" id="3.40.50.1460">
    <property type="match status" value="1"/>
</dbReference>
<accession>A0A940IDW2</accession>
<dbReference type="Pfam" id="PF01650">
    <property type="entry name" value="Peptidase_C13"/>
    <property type="match status" value="1"/>
</dbReference>
<dbReference type="AlphaFoldDB" id="A0A940IDW2"/>
<sequence length="436" mass="47765">MFDGIKAGNVSIVMEQCYSGGFIDDFTRDNFTIATACSGDEVSYSRLDGSYDEFVYHWISAVALQDIITGDDVNANVDNDYVVSMHEAFEYAKQNDSQNETPQYQSMPNDWGSKTTINPLMILTLDGNDKMCDVETYQIQGLNPLASIYWSFGESGVAYVFPPLEIIDGQGTAQATFKRKGEYQLYIDENGVSHPVLIPYVGTQTIKATVTLNGNSCVLEKEVTMPDPEDELDMRIRDVNQTGLLPLMYFGGATIELALRTPVDEETARNIEWECVLEPDPNSTPASLGMTMTFTGNSVEIPTPLAFTGTVRVTATNTAACNNTGTFTMEVIASVMYIDFTNPASGSVDISVKETAAGTQEGVAAMSADAEVYAEPYMGEYRLELWHEVYGMVRAMDVEAGNPTVTVDLGGLTPGWYYVRLIADGEMKAVGKLMVR</sequence>
<evidence type="ECO:0000313" key="2">
    <source>
        <dbReference type="Proteomes" id="UP000712007"/>
    </source>
</evidence>
<evidence type="ECO:0000313" key="1">
    <source>
        <dbReference type="EMBL" id="MBO8439140.1"/>
    </source>
</evidence>
<dbReference type="GO" id="GO:0008233">
    <property type="term" value="F:peptidase activity"/>
    <property type="evidence" value="ECO:0007669"/>
    <property type="project" value="InterPro"/>
</dbReference>
<name>A0A940IDW2_9BACT</name>
<dbReference type="EMBL" id="JADIMV010000014">
    <property type="protein sequence ID" value="MBO8439140.1"/>
    <property type="molecule type" value="Genomic_DNA"/>
</dbReference>
<organism evidence="1 2">
    <name type="scientific">Candidatus Aphodosoma intestinipullorum</name>
    <dbReference type="NCBI Taxonomy" id="2840674"/>
    <lineage>
        <taxon>Bacteria</taxon>
        <taxon>Pseudomonadati</taxon>
        <taxon>Bacteroidota</taxon>
        <taxon>Bacteroidia</taxon>
        <taxon>Bacteroidales</taxon>
        <taxon>Candidatus Aphodosoma</taxon>
    </lineage>
</organism>
<dbReference type="InterPro" id="IPR001096">
    <property type="entry name" value="Peptidase_C13"/>
</dbReference>
<dbReference type="GO" id="GO:0006508">
    <property type="term" value="P:proteolysis"/>
    <property type="evidence" value="ECO:0007669"/>
    <property type="project" value="InterPro"/>
</dbReference>
<comment type="caution">
    <text evidence="1">The sequence shown here is derived from an EMBL/GenBank/DDBJ whole genome shotgun (WGS) entry which is preliminary data.</text>
</comment>
<reference evidence="1" key="2">
    <citation type="journal article" date="2021" name="PeerJ">
        <title>Extensive microbial diversity within the chicken gut microbiome revealed by metagenomics and culture.</title>
        <authorList>
            <person name="Gilroy R."/>
            <person name="Ravi A."/>
            <person name="Getino M."/>
            <person name="Pursley I."/>
            <person name="Horton D.L."/>
            <person name="Alikhan N.F."/>
            <person name="Baker D."/>
            <person name="Gharbi K."/>
            <person name="Hall N."/>
            <person name="Watson M."/>
            <person name="Adriaenssens E.M."/>
            <person name="Foster-Nyarko E."/>
            <person name="Jarju S."/>
            <person name="Secka A."/>
            <person name="Antonio M."/>
            <person name="Oren A."/>
            <person name="Chaudhuri R.R."/>
            <person name="La Ragione R."/>
            <person name="Hildebrand F."/>
            <person name="Pallen M.J."/>
        </authorList>
    </citation>
    <scope>NUCLEOTIDE SEQUENCE</scope>
    <source>
        <strain evidence="1">3924</strain>
    </source>
</reference>
<gene>
    <name evidence="1" type="ORF">IAC51_00640</name>
</gene>